<protein>
    <recommendedName>
        <fullName evidence="3">DUF1178 family protein</fullName>
    </recommendedName>
</protein>
<dbReference type="EMBL" id="RBII01000002">
    <property type="protein sequence ID" value="RKQ69578.1"/>
    <property type="molecule type" value="Genomic_DNA"/>
</dbReference>
<evidence type="ECO:0008006" key="3">
    <source>
        <dbReference type="Google" id="ProtNLM"/>
    </source>
</evidence>
<dbReference type="InterPro" id="IPR009562">
    <property type="entry name" value="DUF1178"/>
</dbReference>
<dbReference type="Proteomes" id="UP000282211">
    <property type="component" value="Unassembled WGS sequence"/>
</dbReference>
<reference evidence="1 2" key="1">
    <citation type="submission" date="2018-10" db="EMBL/GenBank/DDBJ databases">
        <title>Genomic Encyclopedia of Type Strains, Phase IV (KMG-IV): sequencing the most valuable type-strain genomes for metagenomic binning, comparative biology and taxonomic classification.</title>
        <authorList>
            <person name="Goeker M."/>
        </authorList>
    </citation>
    <scope>NUCLEOTIDE SEQUENCE [LARGE SCALE GENOMIC DNA]</scope>
    <source>
        <strain evidence="1 2">DSM 22008</strain>
    </source>
</reference>
<evidence type="ECO:0000313" key="1">
    <source>
        <dbReference type="EMBL" id="RKQ69578.1"/>
    </source>
</evidence>
<accession>A0A420WF14</accession>
<dbReference type="OrthoDB" id="9799894at2"/>
<organism evidence="1 2">
    <name type="scientific">Litorimonas taeanensis</name>
    <dbReference type="NCBI Taxonomy" id="568099"/>
    <lineage>
        <taxon>Bacteria</taxon>
        <taxon>Pseudomonadati</taxon>
        <taxon>Pseudomonadota</taxon>
        <taxon>Alphaproteobacteria</taxon>
        <taxon>Maricaulales</taxon>
        <taxon>Robiginitomaculaceae</taxon>
    </lineage>
</organism>
<proteinExistence type="predicted"/>
<dbReference type="AlphaFoldDB" id="A0A420WF14"/>
<dbReference type="PIRSF" id="PIRSF032131">
    <property type="entry name" value="UCP032131"/>
    <property type="match status" value="1"/>
</dbReference>
<keyword evidence="2" id="KW-1185">Reference proteome</keyword>
<gene>
    <name evidence="1" type="ORF">DES40_2379</name>
</gene>
<evidence type="ECO:0000313" key="2">
    <source>
        <dbReference type="Proteomes" id="UP000282211"/>
    </source>
</evidence>
<comment type="caution">
    <text evidence="1">The sequence shown here is derived from an EMBL/GenBank/DDBJ whole genome shotgun (WGS) entry which is preliminary data.</text>
</comment>
<dbReference type="InParanoid" id="A0A420WF14"/>
<name>A0A420WF14_9PROT</name>
<sequence length="158" mass="17296">MIRYDLICKDDHRFEAWFSGSADFDDQAARGLLCCPICGTSKVEKAIMAPNVATSRKKEAARNTEAKKFAMMSAQAQKMAEAVKAEISSKCDYVGDKFAEEARAIHYGEKAERPIIGKASIKEAADLVEEGVGVAPIPEPFVPDEIKADLTKPDKKLN</sequence>
<dbReference type="Pfam" id="PF06676">
    <property type="entry name" value="DUF1178"/>
    <property type="match status" value="1"/>
</dbReference>
<dbReference type="RefSeq" id="WP_121102418.1">
    <property type="nucleotide sequence ID" value="NZ_RBII01000002.1"/>
</dbReference>